<proteinExistence type="inferred from homology"/>
<dbReference type="Proteomes" id="UP000824263">
    <property type="component" value="Unassembled WGS sequence"/>
</dbReference>
<comment type="subcellular location">
    <subcellularLocation>
        <location evidence="1">Cell membrane</location>
        <topology evidence="1">Multi-pass membrane protein</topology>
    </subcellularLocation>
</comment>
<evidence type="ECO:0000313" key="9">
    <source>
        <dbReference type="EMBL" id="HIW83027.1"/>
    </source>
</evidence>
<evidence type="ECO:0000256" key="5">
    <source>
        <dbReference type="ARBA" id="ARBA00023136"/>
    </source>
</evidence>
<evidence type="ECO:0000256" key="4">
    <source>
        <dbReference type="ARBA" id="ARBA00022989"/>
    </source>
</evidence>
<evidence type="ECO:0000259" key="8">
    <source>
        <dbReference type="Pfam" id="PF02687"/>
    </source>
</evidence>
<name>A0A9D1R8J0_9FIRM</name>
<organism evidence="9 10">
    <name type="scientific">Candidatus Dorea gallistercoris</name>
    <dbReference type="NCBI Taxonomy" id="2838542"/>
    <lineage>
        <taxon>Bacteria</taxon>
        <taxon>Bacillati</taxon>
        <taxon>Bacillota</taxon>
        <taxon>Clostridia</taxon>
        <taxon>Lachnospirales</taxon>
        <taxon>Lachnospiraceae</taxon>
        <taxon>Dorea</taxon>
    </lineage>
</organism>
<dbReference type="AlphaFoldDB" id="A0A9D1R8J0"/>
<comment type="similarity">
    <text evidence="6">Belongs to the ABC-4 integral membrane protein family.</text>
</comment>
<dbReference type="PANTHER" id="PTHR30572:SF4">
    <property type="entry name" value="ABC TRANSPORTER PERMEASE YTRF"/>
    <property type="match status" value="1"/>
</dbReference>
<dbReference type="PANTHER" id="PTHR30572">
    <property type="entry name" value="MEMBRANE COMPONENT OF TRANSPORTER-RELATED"/>
    <property type="match status" value="1"/>
</dbReference>
<dbReference type="InterPro" id="IPR003838">
    <property type="entry name" value="ABC3_permease_C"/>
</dbReference>
<feature type="domain" description="ABC3 transporter permease C-terminal" evidence="8">
    <location>
        <begin position="662"/>
        <end position="759"/>
    </location>
</feature>
<evidence type="ECO:0000256" key="7">
    <source>
        <dbReference type="SAM" id="Phobius"/>
    </source>
</evidence>
<reference evidence="9" key="1">
    <citation type="journal article" date="2021" name="PeerJ">
        <title>Extensive microbial diversity within the chicken gut microbiome revealed by metagenomics and culture.</title>
        <authorList>
            <person name="Gilroy R."/>
            <person name="Ravi A."/>
            <person name="Getino M."/>
            <person name="Pursley I."/>
            <person name="Horton D.L."/>
            <person name="Alikhan N.F."/>
            <person name="Baker D."/>
            <person name="Gharbi K."/>
            <person name="Hall N."/>
            <person name="Watson M."/>
            <person name="Adriaenssens E.M."/>
            <person name="Foster-Nyarko E."/>
            <person name="Jarju S."/>
            <person name="Secka A."/>
            <person name="Antonio M."/>
            <person name="Oren A."/>
            <person name="Chaudhuri R.R."/>
            <person name="La Ragione R."/>
            <person name="Hildebrand F."/>
            <person name="Pallen M.J."/>
        </authorList>
    </citation>
    <scope>NUCLEOTIDE SEQUENCE</scope>
    <source>
        <strain evidence="9">ChiSxjej1B13-11762</strain>
    </source>
</reference>
<dbReference type="InterPro" id="IPR050250">
    <property type="entry name" value="Macrolide_Exporter_MacB"/>
</dbReference>
<evidence type="ECO:0000313" key="10">
    <source>
        <dbReference type="Proteomes" id="UP000824263"/>
    </source>
</evidence>
<feature type="transmembrane region" description="Helical" evidence="7">
    <location>
        <begin position="171"/>
        <end position="193"/>
    </location>
</feature>
<feature type="non-terminal residue" evidence="9">
    <location>
        <position position="760"/>
    </location>
</feature>
<feature type="transmembrane region" description="Helical" evidence="7">
    <location>
        <begin position="342"/>
        <end position="363"/>
    </location>
</feature>
<keyword evidence="4 7" id="KW-1133">Transmembrane helix</keyword>
<comment type="caution">
    <text evidence="9">The sequence shown here is derived from an EMBL/GenBank/DDBJ whole genome shotgun (WGS) entry which is preliminary data.</text>
</comment>
<keyword evidence="2" id="KW-1003">Cell membrane</keyword>
<feature type="domain" description="ABC3 transporter permease C-terminal" evidence="8">
    <location>
        <begin position="180"/>
        <end position="294"/>
    </location>
</feature>
<feature type="transmembrane region" description="Helical" evidence="7">
    <location>
        <begin position="226"/>
        <end position="248"/>
    </location>
</feature>
<reference evidence="9" key="2">
    <citation type="submission" date="2021-04" db="EMBL/GenBank/DDBJ databases">
        <authorList>
            <person name="Gilroy R."/>
        </authorList>
    </citation>
    <scope>NUCLEOTIDE SEQUENCE</scope>
    <source>
        <strain evidence="9">ChiSxjej1B13-11762</strain>
    </source>
</reference>
<evidence type="ECO:0000256" key="3">
    <source>
        <dbReference type="ARBA" id="ARBA00022692"/>
    </source>
</evidence>
<feature type="transmembrane region" description="Helical" evidence="7">
    <location>
        <begin position="708"/>
        <end position="730"/>
    </location>
</feature>
<evidence type="ECO:0000256" key="6">
    <source>
        <dbReference type="ARBA" id="ARBA00038076"/>
    </source>
</evidence>
<feature type="transmembrane region" description="Helical" evidence="7">
    <location>
        <begin position="268"/>
        <end position="290"/>
    </location>
</feature>
<accession>A0A9D1R8J0</accession>
<evidence type="ECO:0000256" key="1">
    <source>
        <dbReference type="ARBA" id="ARBA00004651"/>
    </source>
</evidence>
<protein>
    <submittedName>
        <fullName evidence="9">ABC transporter permease</fullName>
    </submittedName>
</protein>
<dbReference type="GO" id="GO:0022857">
    <property type="term" value="F:transmembrane transporter activity"/>
    <property type="evidence" value="ECO:0007669"/>
    <property type="project" value="TreeGrafter"/>
</dbReference>
<evidence type="ECO:0000256" key="2">
    <source>
        <dbReference type="ARBA" id="ARBA00022475"/>
    </source>
</evidence>
<dbReference type="Pfam" id="PF02687">
    <property type="entry name" value="FtsX"/>
    <property type="match status" value="2"/>
</dbReference>
<gene>
    <name evidence="9" type="ORF">H9873_01700</name>
</gene>
<feature type="transmembrane region" description="Helical" evidence="7">
    <location>
        <begin position="20"/>
        <end position="39"/>
    </location>
</feature>
<feature type="transmembrane region" description="Helical" evidence="7">
    <location>
        <begin position="651"/>
        <end position="672"/>
    </location>
</feature>
<sequence length="760" mass="84936">MKILWKVIWKEIRQKPGRFAALVTGMTAAVFLITVVTAFSNSCLQSMIRQEKEENGPYEAVFHNLTRGQARRLAENDQIRETYKLTDCKEGDTQEGRNCYGTSFQKISLSIFERSQDVGVEIGMDVVPLEEQKVLFSRPNWSVTSSFDITFNEKLLGYYGINAAGVTAGSAWAIALIDGVIVLFAAALLYYVVLSGLEEKLKTLGLLDGIGISDRQKRLYIYGENLLAGCLAVPLGMLLGLAGLAASIRYLNQWVLPTQKVEMYVSPLWLGAVLAGCMALVLLSGAGLYARAKKERVLDLISGYDKEEELNRTAVLLKAKKHFFRAETLLAVKNVIMNHRNYAVSATLLVIALCVFLNGIMYIRGMTAVAQDIPVHQPVSMWISGNGRQKEDLAKLTEKLEGMEEIEQTDVIREAGDYTALEGMTQPEMEAYLRTFQAEGILEGYELLGTYERTDLDWDGGLGTIVRVIGVDDRIFRGYLDQGGGREKAPEGSAVLIRTRWGGLKELKEFPVMIQGEIHKVPVACTLFEDRGEALLPEYLRTAEESERGVGLYSPMESVKLYVSLDTFARLMEAYPDAPVYIELTLARDQGKQVSLNDILYPDQAVQRMKEDDRLREKIRQTARELGIEGLQIYSFAEEYQRSFFQGGKGMRILLVTALVSASWIAAILVILQKDAACIRRRKKEFALLLTIGMTRGRVYKMIFLEHLLYAFAGIVAGIPLSLFFLSGIYNDGGARQMTSAWDVPIELVGWQVILTFCMV</sequence>
<keyword evidence="3 7" id="KW-0812">Transmembrane</keyword>
<dbReference type="GO" id="GO:0005886">
    <property type="term" value="C:plasma membrane"/>
    <property type="evidence" value="ECO:0007669"/>
    <property type="project" value="UniProtKB-SubCell"/>
</dbReference>
<keyword evidence="5 7" id="KW-0472">Membrane</keyword>
<dbReference type="EMBL" id="DXGF01000031">
    <property type="protein sequence ID" value="HIW83027.1"/>
    <property type="molecule type" value="Genomic_DNA"/>
</dbReference>